<dbReference type="NCBIfam" id="NF003417">
    <property type="entry name" value="PRK04813.1"/>
    <property type="match status" value="6"/>
</dbReference>
<reference evidence="6 7" key="1">
    <citation type="submission" date="2024-10" db="EMBL/GenBank/DDBJ databases">
        <title>The Natural Products Discovery Center: Release of the First 8490 Sequenced Strains for Exploring Actinobacteria Biosynthetic Diversity.</title>
        <authorList>
            <person name="Kalkreuter E."/>
            <person name="Kautsar S.A."/>
            <person name="Yang D."/>
            <person name="Bader C.D."/>
            <person name="Teijaro C.N."/>
            <person name="Fluegel L."/>
            <person name="Davis C.M."/>
            <person name="Simpson J.R."/>
            <person name="Lauterbach L."/>
            <person name="Steele A.D."/>
            <person name="Gui C."/>
            <person name="Meng S."/>
            <person name="Li G."/>
            <person name="Viehrig K."/>
            <person name="Ye F."/>
            <person name="Su P."/>
            <person name="Kiefer A.F."/>
            <person name="Nichols A."/>
            <person name="Cepeda A.J."/>
            <person name="Yan W."/>
            <person name="Fan B."/>
            <person name="Jiang Y."/>
            <person name="Adhikari A."/>
            <person name="Zheng C.-J."/>
            <person name="Schuster L."/>
            <person name="Cowan T.M."/>
            <person name="Smanski M.J."/>
            <person name="Chevrette M.G."/>
            <person name="De Carvalho L.P.S."/>
            <person name="Shen B."/>
        </authorList>
    </citation>
    <scope>NUCLEOTIDE SEQUENCE [LARGE SCALE GENOMIC DNA]</scope>
    <source>
        <strain evidence="6 7">NPDC004550</strain>
    </source>
</reference>
<dbReference type="InterPro" id="IPR045851">
    <property type="entry name" value="AMP-bd_C_sf"/>
</dbReference>
<feature type="domain" description="Carrier" evidence="5">
    <location>
        <begin position="1628"/>
        <end position="1703"/>
    </location>
</feature>
<evidence type="ECO:0000259" key="5">
    <source>
        <dbReference type="PROSITE" id="PS50075"/>
    </source>
</evidence>
<dbReference type="RefSeq" id="WP_387248517.1">
    <property type="nucleotide sequence ID" value="NZ_JBIALX010000001.1"/>
</dbReference>
<evidence type="ECO:0000256" key="2">
    <source>
        <dbReference type="ARBA" id="ARBA00022450"/>
    </source>
</evidence>
<dbReference type="SUPFAM" id="SSF56801">
    <property type="entry name" value="Acetyl-CoA synthetase-like"/>
    <property type="match status" value="5"/>
</dbReference>
<keyword evidence="7" id="KW-1185">Reference proteome</keyword>
<comment type="cofactor">
    <cofactor evidence="1">
        <name>pantetheine 4'-phosphate</name>
        <dbReference type="ChEBI" id="CHEBI:47942"/>
    </cofactor>
</comment>
<keyword evidence="3" id="KW-0597">Phosphoprotein</keyword>
<dbReference type="PROSITE" id="PS00012">
    <property type="entry name" value="PHOSPHOPANTETHEINE"/>
    <property type="match status" value="5"/>
</dbReference>
<feature type="region of interest" description="Disordered" evidence="4">
    <location>
        <begin position="1"/>
        <end position="46"/>
    </location>
</feature>
<dbReference type="InterPro" id="IPR023213">
    <property type="entry name" value="CAT-like_dom_sf"/>
</dbReference>
<dbReference type="Gene3D" id="2.30.38.10">
    <property type="entry name" value="Luciferase, Domain 3"/>
    <property type="match status" value="4"/>
</dbReference>
<dbReference type="InterPro" id="IPR042099">
    <property type="entry name" value="ANL_N_sf"/>
</dbReference>
<dbReference type="InterPro" id="IPR001031">
    <property type="entry name" value="Thioesterase"/>
</dbReference>
<dbReference type="NCBIfam" id="TIGR01733">
    <property type="entry name" value="AA-adenyl-dom"/>
    <property type="match status" value="5"/>
</dbReference>
<dbReference type="InterPro" id="IPR001242">
    <property type="entry name" value="Condensation_dom"/>
</dbReference>
<dbReference type="InterPro" id="IPR036736">
    <property type="entry name" value="ACP-like_sf"/>
</dbReference>
<dbReference type="Pfam" id="PF00975">
    <property type="entry name" value="Thioesterase"/>
    <property type="match status" value="1"/>
</dbReference>
<dbReference type="Proteomes" id="UP001601521">
    <property type="component" value="Unassembled WGS sequence"/>
</dbReference>
<dbReference type="InterPro" id="IPR000873">
    <property type="entry name" value="AMP-dep_synth/lig_dom"/>
</dbReference>
<evidence type="ECO:0000256" key="4">
    <source>
        <dbReference type="SAM" id="MobiDB-lite"/>
    </source>
</evidence>
<dbReference type="CDD" id="cd05930">
    <property type="entry name" value="A_NRPS"/>
    <property type="match status" value="1"/>
</dbReference>
<dbReference type="Pfam" id="PF00668">
    <property type="entry name" value="Condensation"/>
    <property type="match status" value="5"/>
</dbReference>
<organism evidence="6 7">
    <name type="scientific">Nocardia africana</name>
    <dbReference type="NCBI Taxonomy" id="134964"/>
    <lineage>
        <taxon>Bacteria</taxon>
        <taxon>Bacillati</taxon>
        <taxon>Actinomycetota</taxon>
        <taxon>Actinomycetes</taxon>
        <taxon>Mycobacteriales</taxon>
        <taxon>Nocardiaceae</taxon>
        <taxon>Nocardia</taxon>
    </lineage>
</organism>
<dbReference type="SUPFAM" id="SSF52777">
    <property type="entry name" value="CoA-dependent acyltransferases"/>
    <property type="match status" value="10"/>
</dbReference>
<dbReference type="Pfam" id="PF00501">
    <property type="entry name" value="AMP-binding"/>
    <property type="match status" value="5"/>
</dbReference>
<dbReference type="InterPro" id="IPR020806">
    <property type="entry name" value="PKS_PP-bd"/>
</dbReference>
<feature type="domain" description="Carrier" evidence="5">
    <location>
        <begin position="2747"/>
        <end position="2822"/>
    </location>
</feature>
<dbReference type="SMART" id="SM00823">
    <property type="entry name" value="PKS_PP"/>
    <property type="match status" value="5"/>
</dbReference>
<dbReference type="Gene3D" id="3.30.559.10">
    <property type="entry name" value="Chloramphenicol acetyltransferase-like domain"/>
    <property type="match status" value="5"/>
</dbReference>
<name>A0ABW6NAY6_9NOCA</name>
<dbReference type="Gene3D" id="3.30.559.30">
    <property type="entry name" value="Nonribosomal peptide synthetase, condensation domain"/>
    <property type="match status" value="5"/>
</dbReference>
<dbReference type="InterPro" id="IPR020845">
    <property type="entry name" value="AMP-binding_CS"/>
</dbReference>
<gene>
    <name evidence="6" type="ORF">ACFYTH_02545</name>
</gene>
<keyword evidence="2" id="KW-0596">Phosphopantetheine</keyword>
<proteinExistence type="predicted"/>
<dbReference type="Gene3D" id="3.40.50.12780">
    <property type="entry name" value="N-terminal domain of ligase-like"/>
    <property type="match status" value="1"/>
</dbReference>
<dbReference type="SUPFAM" id="SSF53474">
    <property type="entry name" value="alpha/beta-Hydrolases"/>
    <property type="match status" value="1"/>
</dbReference>
<dbReference type="Gene3D" id="3.40.50.1820">
    <property type="entry name" value="alpha/beta hydrolase"/>
    <property type="match status" value="1"/>
</dbReference>
<feature type="domain" description="Carrier" evidence="5">
    <location>
        <begin position="3813"/>
        <end position="3887"/>
    </location>
</feature>
<feature type="region of interest" description="Disordered" evidence="4">
    <location>
        <begin position="2317"/>
        <end position="2343"/>
    </location>
</feature>
<sequence>MDKGGLRAGACGDDRQDEIGGTGGQRTVRAGSDGMTRPARVRPTRTRRPRVTTLPQLMATAVEADPTGTALVFADATTTLAEIGYAELDERSTRLARLLIARGIGPEDLVAVGIPRSVESVVAVWAVAKTGAGFVPVDPTYPADRVAHMVSDSGAKLGLTVSPVRVDLPDSVEWLTVDAGDFAARLEEFSGDPVTYADRLRPLRAEHPAYVIYTSGSTGKPKGVVVTQAGLSSFCDEQRERYRVGNDSRTLHFASPSFDASVLELLLAIGGAATMVVVSPSVLGGDELANLLRRERVTHAFVTPAALASVDPAGLNDLRVVVAGGEACPPELVRRWAIAIEGGTREFYNGYGPTETTIMTNISAPLVPGETVTIGAPVRGITEYVLDEQLARVPRGAVGELYITGAQLARGYHLRPGLTAARFVANPFDANGSRLYRTGDLVRWTAAGELEYLGRNDFQVKIRGFRIELGEIDAVLAAHDSVDFAVTVGHTLHSGATILVSYVHAADGAKVDTDELGEHAGQSLPAHMVPTTIMVLDTIPLTPVGKLDRAALPEPVLAAREFRAPSGALEEMVAAVFTDLLDPPGPVGADDDFFELGGNSLIATQVAGRLGAQISARVPARLLFEAATVAELAQRLEPLKGAGGRLALAPMPRPERIPLSLAQQRMWFLNQFDPESAANNIPFAIRLTGALNVEALQAAVADVIERHETLRTVYPSADGEGHQVILPAAQSIPDLAPKPVTEDELPQWLAGYLLAGFDVAAEVPLRIAVAELAPDDHVVAVVVHHIAADGASVAPFMRDLLAAFLARRNRARPSWQPLPVQYADYALWQRALLGDENDPDSLAAQQIDYWRTTLAGIPDRLDLPADRPRPQIASGRGAEYTFDIAPELHARLEELAQRTGTSLFMVVHAAFAILLARSSGTDDITIGTPVAGRGEAELDALVGMFVNTLVLRTRIDAATTVEQLLAAVKDTDLGAFSHAELPFERLVEVLDPVRSQAHHPLFQAALFFQNMQKPQLRLPGLVAETVEFDGAVAKFDLQLTAVPRTDAGAPAGVSAMFTYALDLFDEPTVAAYAHRLVRVLEGIAADPAAAVGDLELLDPDERLRILRDWNDTAHRVEPELLLDGYRRAALRNPDAVAVTYEGAQLTYAEFDAQVNQLARLLISRGVGPDALVGLAIRRSLDLVIGMYAIVAAGGAYVPLDPDHPVDRIAHILDTAQPVCVVTTVADTVAVPARIPVLRLDTMDLGRFDPSPIRPGELLAPVRPDHPAYVIFTSGSTGRPKGVAVSHAAINNQIEWMLAAYPLGSGDVYLQKTATTFDVSLWGYFMPLRAGAELVVATHDGHRDPLYVAETIAAHGVTVTDFVPSMLTVFAAHIAPGSCPTLQDIFVIGEALPPETADAVHAVCDARIHNLYGPTEAAVSVTYWPVGEDDRPSVPIGLPQWNTRVYVLDGRLRPVPVGVPGELYLAGDQLARGYVRRPDLTADRFVANPFGHGERMYRTGDLVLWRDADETRPARLDYIGRTDFQVKFRGQRIELGEIETALLALPGVSQAVALVMGSALGDQLVAYVVAQPRTTLDPERLRTSVADSLPAYMVPAVVVVLDAFPLNPSGKLDRKALPEPTFSSREFRAPSTPVEEIVAEVFGSVLGLERVGADDDFFALGGNSLIATQVVARLGAAVGGRVPVRSLFETPTVAGLAATLDSQTHIRRGVELGSIERPEQLPLSLAQQRMWFLNRFDQAETAEEAVHSGSAAYNLPFALRLTGSLDVEALGAALDDVVARHEVLRTVYPETPEGPVQVILPADTRLGLRPERTATAAVADAVYALAATPFDVTSEVPLRVRLLEISDLAPGSRREYVLAVVVHHIAADASSMGPLVRDVMTAYAARTSGAAPDWAPLRVQYADYALWQRAVLGSESQSDSIAAQQISYWQRELAGLPDVLELPTDRPRPPVATLAGARVDVRIAPEVHAGLVELARAHGATLFMVVHSAFALLLARLSGGDDIAVGSPVAGRGEAELDDLIGMFVNTVVFRTRVERGEPFTELLARQRETDLQAFAHADIPFERLVEVLNPPRSTAHHPLFQVGLSFQNVARTELELPGLSVAGVDADLDVSQFDLHLIVADAYDADGNPDGIGGFLTYATDLFDAATAASIAERLSLLLAGVVADDGTPVGDLDILTAAERAELERAATGASHPVAAATLPELLAATIAARPHAVALTADAGEQFGGTPAELTYGELGERVQRLARHLISLGVGPETRVALALRRGVDLVVAMYAVSVAGGAYVPVDPDQPAERVGYILDSADPVCVLTTSDIPDLPGRSAPSATAAATRDWRGRSQSMPALADSGRSAAREGVVRLDELDLSGLSARPVTDADRIAPLLAQHTAYVIFTSGSTGRPKGVAVPHGAIVNQLVWKTAEFDLGADDAVLLKTAATFDLSVWEFWSAAVSGGRLVIAAPDGHRDPAYVNDLIRRSGVTTLHVVPSMLDALLTEARTNTVPEATSPLRRVLAIGEALPAALAQRFAAAHPEVELYNLYGPTEAAVSITAHRVGAADELSVPIGAPEWNSSVYVLDSRLHPVPVGVSGELYLAGAQLARGYFGRADLTADRFVADPFGEAGARMYRTGDLVAWTPNGELEYRGRTDFQVKVRGFRIELGEIEAALLRLPQLAQAVVVAKSDPRTGDRLVAYLVSADRELDVAQVKSALAAALPNYMVPAAFVMLDALPLTVNGKLDRKALPEPEFETTAFRAPSTPVEEIVAGTFAEVLGIDRVGLDDDFFALGGNSLLATRVAARIGAALEVRVPVRALFEAATVGALAARVERTGTERPRLPLVAGPRPDAVPLSYAQQRMWFLNQFDTAATVYNIPVAIRLSGALDVVALRQAVADLVARHEVLRTIYPETESGGAVQQVLAPSAVTIDLEPVQIGEERVAHEVGHQVASGFDVTTEIPFRIRLFQLSASEFVLVFVAHHIAADGWSMGPLTRDLMTAYVARAAGQAPSWAPLPIQYADYALWQRAALGAEDDPESLVSAQLSYWTTELADLPDELRLPADRPRPAVQSFAGGKVDFVIDAPVRAALTALAQRNNSTVFMVVHTALAVFLARMSGTEDIAIGAPIAGRGEAELDDLIGMFVNTLVLRSRVKAGLTFTQLLAENRETDLRAFAHADIPFERLVDTLAPERSTARHPLFQVALSFENLPETTFELPEVRFSALDPATTTAKFDLSLTVRETSGDNTGMYAEFSYARDLFDEATVRVFAERFTRLLRAVAAEPDRTVNTLQILGDDEYRVLTRVHGDEVMATDLLPDLLTRGVEWGRDRVAVRYQGRSVTYGDLDDASSKLARALIERGVAPEKLVAVALPRSFEMVLSVLAISKAGGAHVPVDPKYPEERVRHMLTDSGAVLGITTSQFVDDLPADLDWLILDGAPTARLVAAQSAAPVTDADRRAPLRMAHPAYVIYTSGSTGKPKGVTVTHAGLGGLADVATSLYGLEPQHRFLHICSPSFDPSVLEWICAFHTGATLVIAPPDILGGPELAELLRAEQVTHTIITPAVLGTIDPIGQEQLLVTSVGGDVTTPELLAKWEPGRRYFNGYGPTETTIISSYARLEPGRHITIGSPVHGMSALVLDSSLNPVPPGVAGELYLSGGGVARGYQHRPGLTAERFVANPWGAPGARMYRTGDVVRWYAEPEARGGNVARAEVPWELDYVGRSDFQVKIRGFRIELGEIDAVLGRHPDVEFAITVGRETGTGATILVSYVLGVPGRTVDTAEITEQLATELPPHMVPTAIVVLDEIPLTPVGKLDRKALPEPVLEAKRYRAPQTATEQVVAEVIGEVLGVDRVGVDDDFFALGGDSIVSIQVVSRARARGVHFTPRDVFTARTVEALARAATVETPAAAEQSGPMPLPPAAMRALELDPSGRELRAIALDIPADCDPERIRAAVTGVLERHAVLSARLDLEAGALVIPETPVPAVLRQFVPGPDAVDLAVRSLKQELDPADGRTIAFALIAPTDPGESAGAATSLVVAANGLVVDDTSWRIVVDELSESWAGGHSAPAAVDAGPLGVGRALAASAVAAETVAQLDWWQRHLASAPTDAPVEGIDLTARGRVSLVITAEGAAAVDAVAHAYHATIEDVLLTAFALAQERGARADAGDLIGTVVRLAADGRAVAGAESAGTVGGFTSTYPLLVGLTGIDVEQALLGNGAAGDAIAQIKELRRGVPDSGVGYGLLRYLNADTAPALAAAPQGRTAFRYRDLRPARPYPHLPAADLLLDITVDATEDGLLARFDYAAAVFTVDQVKEFAGLWVRALGGLAEHGTHPDAGGFTVSDFELVRLDAADIAKLSQDYPDLADVWPVTPLQSGMLFHALLADTSTDVYITQFTLDLGGAVDERRLRAAAQAVLDRHDNLRVAFAADATGNPVQVVLDRVDVPWRGIDLSHLAPEAAEAEAVRMCELDYGRRFAMDRAPLLRFTLFRLGADAYRLLVTSHHILIDGWSTPLLMQDLLTLYAVGARSRQLPPAGSYGDYLRWLIAQDPAAARAQWQRALDGITEPTPLAPVDPSRQISAGVGEIGFELSVADTTELTRLAARLGVTVNTVVQAAWGLLIGRSIDRDDVVFGATVSGRPPALPGVETMVGLFLNAIPVRVRLGATDTLAGLLSQLQAEQAALLDFHYLGLSDIQQAVGVEGLFDSLVVFESFPVDRDGLDRVGSIDGMHVTGIGAVNGTHYPVTVIVVLDNQLRISLKYLRDVFDEAAAQALSQRLAALIGRFTDTPQARVADVDALLDGERAALEARNATDVPQLRDQATLLSLFDEQVARTPQAPALHFGDVTLSYRELDLRSRALAAELLGRGVEPNSLVAVAMRRSVDLVVGIYAVLRTGAGYVPVDPDHPAERNEFVLANARPVCVLTTGRDGFATDSGVPVVDISGLDGEPESVAALQFPYVHPDAVAYVIHTSGSTGRPKGVVITHRQMTNQFRWAQRTYPHDTGDVVLHKTPITFDISTWELFWPLQTGAAIVIAEPDGHRDPAYLSQVIEQRSVSTVHFVPSMLDAFLDPAANPAVTRGYPSLRRVFAAGEALSAETAQRFGATLGEAELVNWYGPAEATVVTAWPAGDADGVAVPIGTPVANTRVYVLDRQLRPVPPGSPGELYVAGVQLARGYLGAPALTAERFVAHEGGQRLYRTGDIVRWRDTAAGAALEYLGRSDFQIKLRGQRIELGEIEAVLAGFAPVRHAVVSLVRSSSGDRLVAYVVPDAGTIEESELLAYARESLPAYMIPAAVVVLDALPLNASGKLDRKALPVPQFSGRPYRAPSTPLEEAIAGVFAEVLGTDRVGLDDDFFDLGGNSLVATRVVSRLRTLTGVEVRVQWFFLGSTVAALAQRIVAAMSDEHDYDLESDAALGVLLPIRAQGEGETLFCIHPMYGLSWCYAGLTQYVADRPILGVQSPALSEDGYLPESLQEMADRYVAEIRAVQPHGPYHLLGWSLGGVLAHAVATTLQAAGEQVGSVSMLDSHAEIDVADFRTAIREALAEIGIGAEALVGNGDIHDLSEEAVAALHATIPPDMAVLTPDRVRRIYRSAVRSAELIAEHRPDVYRGRLDYFSAAGHETAAQNWRPYVEGEIADHRIGVSHDQMTSPPALAELGPVLARVLARGAGPRPDGSSPA</sequence>
<dbReference type="PANTHER" id="PTHR45527:SF1">
    <property type="entry name" value="FATTY ACID SYNTHASE"/>
    <property type="match status" value="1"/>
</dbReference>
<protein>
    <submittedName>
        <fullName evidence="6">Amino acid adenylation domain-containing protein</fullName>
    </submittedName>
</protein>
<dbReference type="CDD" id="cd17646">
    <property type="entry name" value="A_NRPS_AB3403-like"/>
    <property type="match status" value="2"/>
</dbReference>
<dbReference type="SUPFAM" id="SSF47336">
    <property type="entry name" value="ACP-like"/>
    <property type="match status" value="5"/>
</dbReference>
<dbReference type="PANTHER" id="PTHR45527">
    <property type="entry name" value="NONRIBOSOMAL PEPTIDE SYNTHETASE"/>
    <property type="match status" value="1"/>
</dbReference>
<dbReference type="PROSITE" id="PS50075">
    <property type="entry name" value="CARRIER"/>
    <property type="match status" value="5"/>
</dbReference>
<dbReference type="Pfam" id="PF00550">
    <property type="entry name" value="PP-binding"/>
    <property type="match status" value="5"/>
</dbReference>
<dbReference type="InterPro" id="IPR010071">
    <property type="entry name" value="AA_adenyl_dom"/>
</dbReference>
<dbReference type="PROSITE" id="PS00455">
    <property type="entry name" value="AMP_BINDING"/>
    <property type="match status" value="5"/>
</dbReference>
<dbReference type="CDD" id="cd19543">
    <property type="entry name" value="DCL_NRPS"/>
    <property type="match status" value="1"/>
</dbReference>
<evidence type="ECO:0000313" key="6">
    <source>
        <dbReference type="EMBL" id="MFF0452228.1"/>
    </source>
</evidence>
<dbReference type="Pfam" id="PF13193">
    <property type="entry name" value="AMP-binding_C"/>
    <property type="match status" value="5"/>
</dbReference>
<dbReference type="InterPro" id="IPR009081">
    <property type="entry name" value="PP-bd_ACP"/>
</dbReference>
<feature type="domain" description="Carrier" evidence="5">
    <location>
        <begin position="564"/>
        <end position="640"/>
    </location>
</feature>
<feature type="domain" description="Carrier" evidence="5">
    <location>
        <begin position="5304"/>
        <end position="5379"/>
    </location>
</feature>
<comment type="caution">
    <text evidence="6">The sequence shown here is derived from an EMBL/GenBank/DDBJ whole genome shotgun (WGS) entry which is preliminary data.</text>
</comment>
<evidence type="ECO:0000313" key="7">
    <source>
        <dbReference type="Proteomes" id="UP001601521"/>
    </source>
</evidence>
<dbReference type="InterPro" id="IPR025110">
    <property type="entry name" value="AMP-bd_C"/>
</dbReference>
<feature type="compositionally biased region" description="Low complexity" evidence="4">
    <location>
        <begin position="2317"/>
        <end position="2329"/>
    </location>
</feature>
<dbReference type="InterPro" id="IPR029058">
    <property type="entry name" value="AB_hydrolase_fold"/>
</dbReference>
<dbReference type="CDD" id="cd19540">
    <property type="entry name" value="LCL_NRPS-like"/>
    <property type="match status" value="3"/>
</dbReference>
<dbReference type="InterPro" id="IPR006162">
    <property type="entry name" value="Ppantetheine_attach_site"/>
</dbReference>
<dbReference type="EMBL" id="JBIALX010000001">
    <property type="protein sequence ID" value="MFF0452228.1"/>
    <property type="molecule type" value="Genomic_DNA"/>
</dbReference>
<dbReference type="Gene3D" id="3.30.300.30">
    <property type="match status" value="5"/>
</dbReference>
<evidence type="ECO:0000256" key="3">
    <source>
        <dbReference type="ARBA" id="ARBA00022553"/>
    </source>
</evidence>
<accession>A0ABW6NAY6</accession>
<dbReference type="Gene3D" id="3.40.50.980">
    <property type="match status" value="8"/>
</dbReference>
<evidence type="ECO:0000256" key="1">
    <source>
        <dbReference type="ARBA" id="ARBA00001957"/>
    </source>
</evidence>
<dbReference type="Gene3D" id="1.10.1200.10">
    <property type="entry name" value="ACP-like"/>
    <property type="match status" value="4"/>
</dbReference>